<dbReference type="Proteomes" id="UP000241074">
    <property type="component" value="Chromosome"/>
</dbReference>
<protein>
    <recommendedName>
        <fullName evidence="7 8">Glutamine-dependent NAD(+) synthetase</fullName>
        <ecNumber evidence="7 8">6.3.5.1</ecNumber>
    </recommendedName>
    <alternativeName>
        <fullName evidence="7 8">NAD(+) synthase [glutamine-hydrolyzing]</fullName>
    </alternativeName>
</protein>
<evidence type="ECO:0000256" key="6">
    <source>
        <dbReference type="ARBA" id="ARBA00023027"/>
    </source>
</evidence>
<evidence type="ECO:0000256" key="9">
    <source>
        <dbReference type="RuleBase" id="RU003811"/>
    </source>
</evidence>
<dbReference type="Pfam" id="PF00795">
    <property type="entry name" value="CN_hydrolase"/>
    <property type="match status" value="1"/>
</dbReference>
<feature type="domain" description="CN hydrolase" evidence="10">
    <location>
        <begin position="4"/>
        <end position="243"/>
    </location>
</feature>
<keyword evidence="3 7" id="KW-0436">Ligase</keyword>
<evidence type="ECO:0000313" key="11">
    <source>
        <dbReference type="EMBL" id="AVP99934.1"/>
    </source>
</evidence>
<feature type="active site" description="For glutaminase activity" evidence="7">
    <location>
        <position position="111"/>
    </location>
</feature>
<dbReference type="CDD" id="cd00553">
    <property type="entry name" value="NAD_synthase"/>
    <property type="match status" value="1"/>
</dbReference>
<evidence type="ECO:0000259" key="10">
    <source>
        <dbReference type="PROSITE" id="PS50263"/>
    </source>
</evidence>
<dbReference type="PIRSF" id="PIRSF006630">
    <property type="entry name" value="NADS_GAT"/>
    <property type="match status" value="1"/>
</dbReference>
<dbReference type="InterPro" id="IPR014729">
    <property type="entry name" value="Rossmann-like_a/b/a_fold"/>
</dbReference>
<keyword evidence="6 7" id="KW-0520">NAD</keyword>
<evidence type="ECO:0000256" key="5">
    <source>
        <dbReference type="ARBA" id="ARBA00022840"/>
    </source>
</evidence>
<proteinExistence type="inferred from homology"/>
<dbReference type="GO" id="GO:0005524">
    <property type="term" value="F:ATP binding"/>
    <property type="evidence" value="ECO:0007669"/>
    <property type="project" value="UniProtKB-UniRule"/>
</dbReference>
<dbReference type="GO" id="GO:0004359">
    <property type="term" value="F:glutaminase activity"/>
    <property type="evidence" value="ECO:0007669"/>
    <property type="project" value="InterPro"/>
</dbReference>
<feature type="binding site" evidence="7">
    <location>
        <position position="509"/>
    </location>
    <ligand>
        <name>deamido-NAD(+)</name>
        <dbReference type="ChEBI" id="CHEBI:58437"/>
        <note>ligand shared between two neighboring subunits</note>
    </ligand>
</feature>
<organism evidence="11 12">
    <name type="scientific">Ahniella affigens</name>
    <dbReference type="NCBI Taxonomy" id="2021234"/>
    <lineage>
        <taxon>Bacteria</taxon>
        <taxon>Pseudomonadati</taxon>
        <taxon>Pseudomonadota</taxon>
        <taxon>Gammaproteobacteria</taxon>
        <taxon>Lysobacterales</taxon>
        <taxon>Rhodanobacteraceae</taxon>
        <taxon>Ahniella</taxon>
    </lineage>
</organism>
<dbReference type="PROSITE" id="PS50263">
    <property type="entry name" value="CN_HYDROLASE"/>
    <property type="match status" value="1"/>
</dbReference>
<comment type="function">
    <text evidence="7">Catalyzes the ATP-dependent amidation of deamido-NAD to form NAD. Uses L-glutamine as a nitrogen source.</text>
</comment>
<dbReference type="NCBIfam" id="TIGR00552">
    <property type="entry name" value="nadE"/>
    <property type="match status" value="1"/>
</dbReference>
<dbReference type="GO" id="GO:0003952">
    <property type="term" value="F:NAD+ synthase (glutamine-hydrolyzing) activity"/>
    <property type="evidence" value="ECO:0007669"/>
    <property type="project" value="UniProtKB-UniRule"/>
</dbReference>
<comment type="similarity">
    <text evidence="2 7 8">In the C-terminal section; belongs to the NAD synthetase family.</text>
</comment>
<gene>
    <name evidence="7" type="primary">nadE</name>
    <name evidence="11" type="ORF">C7S18_23365</name>
</gene>
<keyword evidence="5 7" id="KW-0067">ATP-binding</keyword>
<dbReference type="EMBL" id="CP027860">
    <property type="protein sequence ID" value="AVP99934.1"/>
    <property type="molecule type" value="Genomic_DNA"/>
</dbReference>
<dbReference type="CDD" id="cd07570">
    <property type="entry name" value="GAT_Gln-NAD-synth"/>
    <property type="match status" value="1"/>
</dbReference>
<dbReference type="InterPro" id="IPR003694">
    <property type="entry name" value="NAD_synthase"/>
</dbReference>
<evidence type="ECO:0000256" key="4">
    <source>
        <dbReference type="ARBA" id="ARBA00022741"/>
    </source>
</evidence>
<sequence>MAKIRIALAQFDFHVGAIDANADRMVALAETARQGGAKLILFPECALSGYLAEDLFLRPSFVQTCDRELARIVPLIQGIDAVIGHPISEGDQFFNAMSWIRNGRTLVRYRKQALPNYTVFDEKRYFDAGDQAAVVEIDGVRFGPLICEDIWEEFPARRAMQAGAEALLVINASPFDPINRARRHQVVSARAKTHQVPIAYVNIVGGQDDLVFDGGAFVAAPDGSLSPPAPAFEDHLLYVDYDSEARRFEPLNWPKPEASDDARLYAALVRSIRDYVDKNKFPGVLLGLSGGVDSALTLALAVDALGKDRVTAVMMPSRYTSDLSRNEAATQAEMLGVAYHVVPIEQPFQAYRDTLAPLFAGRAPDITEENLQARIRGMILMALSNKFGAMVLTTGNKSEMACGYATLYGDMCGGFAPLKDVYKTEVWDLCRYRNTVSPAIPEVVITRPPSAELRDNQTDQDSLPPYEMLDQILMRYIEHDKSRAEIIAEGFDEATVQRVVRLVLRNEYKRRQSAPGPRITRRAFGRDRRYPITTGWR</sequence>
<feature type="active site" description="Proton acceptor; for glutaminase activity" evidence="7">
    <location>
        <position position="44"/>
    </location>
</feature>
<keyword evidence="4 7" id="KW-0547">Nucleotide-binding</keyword>
<evidence type="ECO:0000313" key="12">
    <source>
        <dbReference type="Proteomes" id="UP000241074"/>
    </source>
</evidence>
<comment type="pathway">
    <text evidence="1 7 8">Cofactor biosynthesis; NAD(+) biosynthesis; NAD(+) from deamido-NAD(+) (L-Gln route): step 1/1.</text>
</comment>
<feature type="binding site" evidence="7">
    <location>
        <position position="370"/>
    </location>
    <ligand>
        <name>deamido-NAD(+)</name>
        <dbReference type="ChEBI" id="CHEBI:58437"/>
        <note>ligand shared between two neighboring subunits</note>
    </ligand>
</feature>
<dbReference type="EC" id="6.3.5.1" evidence="7 8"/>
<evidence type="ECO:0000256" key="3">
    <source>
        <dbReference type="ARBA" id="ARBA00022598"/>
    </source>
</evidence>
<dbReference type="SUPFAM" id="SSF56317">
    <property type="entry name" value="Carbon-nitrogen hydrolase"/>
    <property type="match status" value="1"/>
</dbReference>
<dbReference type="Gene3D" id="3.60.110.10">
    <property type="entry name" value="Carbon-nitrogen hydrolase"/>
    <property type="match status" value="1"/>
</dbReference>
<evidence type="ECO:0000256" key="2">
    <source>
        <dbReference type="ARBA" id="ARBA00007145"/>
    </source>
</evidence>
<dbReference type="FunFam" id="3.40.50.620:FF:000106">
    <property type="entry name" value="Glutamine-dependent NAD(+) synthetase"/>
    <property type="match status" value="1"/>
</dbReference>
<reference evidence="11 12" key="2">
    <citation type="submission" date="2018-03" db="EMBL/GenBank/DDBJ databases">
        <authorList>
            <person name="Keele B.F."/>
        </authorList>
    </citation>
    <scope>NUCLEOTIDE SEQUENCE [LARGE SCALE GENOMIC DNA]</scope>
    <source>
        <strain evidence="11 12">D13</strain>
    </source>
</reference>
<comment type="similarity">
    <text evidence="9">Belongs to the NAD synthetase family.</text>
</comment>
<name>A0A2P1PYN6_9GAMM</name>
<dbReference type="Gene3D" id="3.40.50.620">
    <property type="entry name" value="HUPs"/>
    <property type="match status" value="1"/>
</dbReference>
<evidence type="ECO:0000256" key="8">
    <source>
        <dbReference type="PIRNR" id="PIRNR006630"/>
    </source>
</evidence>
<dbReference type="HAMAP" id="MF_02090">
    <property type="entry name" value="NadE_glutamine_dep"/>
    <property type="match status" value="1"/>
</dbReference>
<feature type="binding site" evidence="7">
    <location>
        <position position="173"/>
    </location>
    <ligand>
        <name>L-glutamine</name>
        <dbReference type="ChEBI" id="CHEBI:58359"/>
    </ligand>
</feature>
<dbReference type="GO" id="GO:0005737">
    <property type="term" value="C:cytoplasm"/>
    <property type="evidence" value="ECO:0007669"/>
    <property type="project" value="InterPro"/>
</dbReference>
<accession>A0A2P1PYN6</accession>
<dbReference type="Pfam" id="PF02540">
    <property type="entry name" value="NAD_synthase"/>
    <property type="match status" value="1"/>
</dbReference>
<dbReference type="SUPFAM" id="SSF52402">
    <property type="entry name" value="Adenine nucleotide alpha hydrolases-like"/>
    <property type="match status" value="1"/>
</dbReference>
<evidence type="ECO:0000256" key="1">
    <source>
        <dbReference type="ARBA" id="ARBA00005188"/>
    </source>
</evidence>
<reference evidence="11 12" key="1">
    <citation type="submission" date="2018-03" db="EMBL/GenBank/DDBJ databases">
        <title>Ahniella affigens gen. nov., sp. nov., a gammaproteobacterium isolated from sandy soil near a stream.</title>
        <authorList>
            <person name="Ko Y."/>
            <person name="Kim J.-H."/>
        </authorList>
    </citation>
    <scope>NUCLEOTIDE SEQUENCE [LARGE SCALE GENOMIC DNA]</scope>
    <source>
        <strain evidence="11 12">D13</strain>
    </source>
</reference>
<feature type="binding site" evidence="7">
    <location>
        <position position="399"/>
    </location>
    <ligand>
        <name>deamido-NAD(+)</name>
        <dbReference type="ChEBI" id="CHEBI:58437"/>
        <note>ligand shared between two neighboring subunits</note>
    </ligand>
</feature>
<dbReference type="UniPathway" id="UPA00253">
    <property type="reaction ID" value="UER00334"/>
</dbReference>
<comment type="catalytic activity">
    <reaction evidence="7 8">
        <text>deamido-NAD(+) + L-glutamine + ATP + H2O = L-glutamate + AMP + diphosphate + NAD(+) + H(+)</text>
        <dbReference type="Rhea" id="RHEA:24384"/>
        <dbReference type="ChEBI" id="CHEBI:15377"/>
        <dbReference type="ChEBI" id="CHEBI:15378"/>
        <dbReference type="ChEBI" id="CHEBI:29985"/>
        <dbReference type="ChEBI" id="CHEBI:30616"/>
        <dbReference type="ChEBI" id="CHEBI:33019"/>
        <dbReference type="ChEBI" id="CHEBI:57540"/>
        <dbReference type="ChEBI" id="CHEBI:58359"/>
        <dbReference type="ChEBI" id="CHEBI:58437"/>
        <dbReference type="ChEBI" id="CHEBI:456215"/>
        <dbReference type="EC" id="6.3.5.1"/>
    </reaction>
</comment>
<dbReference type="InterPro" id="IPR022310">
    <property type="entry name" value="NAD/GMP_synthase"/>
</dbReference>
<dbReference type="GO" id="GO:0008795">
    <property type="term" value="F:NAD+ synthase activity"/>
    <property type="evidence" value="ECO:0007669"/>
    <property type="project" value="UniProtKB-UniRule"/>
</dbReference>
<evidence type="ECO:0000256" key="7">
    <source>
        <dbReference type="HAMAP-Rule" id="MF_02090"/>
    </source>
</evidence>
<feature type="binding site" evidence="7">
    <location>
        <begin position="287"/>
        <end position="294"/>
    </location>
    <ligand>
        <name>ATP</name>
        <dbReference type="ChEBI" id="CHEBI:30616"/>
    </ligand>
</feature>
<dbReference type="KEGG" id="xba:C7S18_23365"/>
<feature type="binding site" evidence="7">
    <location>
        <position position="117"/>
    </location>
    <ligand>
        <name>L-glutamine</name>
        <dbReference type="ChEBI" id="CHEBI:58359"/>
    </ligand>
</feature>
<dbReference type="GO" id="GO:0009435">
    <property type="term" value="P:NAD+ biosynthetic process"/>
    <property type="evidence" value="ECO:0007669"/>
    <property type="project" value="UniProtKB-UniRule"/>
</dbReference>
<feature type="binding site" evidence="7">
    <location>
        <position position="394"/>
    </location>
    <ligand>
        <name>ATP</name>
        <dbReference type="ChEBI" id="CHEBI:30616"/>
    </ligand>
</feature>
<dbReference type="InterPro" id="IPR014445">
    <property type="entry name" value="Gln-dep_NAD_synthase"/>
</dbReference>
<dbReference type="InterPro" id="IPR003010">
    <property type="entry name" value="C-N_Hydrolase"/>
</dbReference>
<dbReference type="RefSeq" id="WP_106893853.1">
    <property type="nucleotide sequence ID" value="NZ_CP027860.1"/>
</dbReference>
<dbReference type="NCBIfam" id="NF010588">
    <property type="entry name" value="PRK13981.1"/>
    <property type="match status" value="1"/>
</dbReference>
<dbReference type="PANTHER" id="PTHR23090:SF9">
    <property type="entry name" value="GLUTAMINE-DEPENDENT NAD(+) SYNTHETASE"/>
    <property type="match status" value="1"/>
</dbReference>
<dbReference type="AlphaFoldDB" id="A0A2P1PYN6"/>
<keyword evidence="12" id="KW-1185">Reference proteome</keyword>
<comment type="caution">
    <text evidence="7">Lacks conserved residue(s) required for the propagation of feature annotation.</text>
</comment>
<dbReference type="InterPro" id="IPR036526">
    <property type="entry name" value="C-N_Hydrolase_sf"/>
</dbReference>
<dbReference type="PANTHER" id="PTHR23090">
    <property type="entry name" value="NH 3 /GLUTAMINE-DEPENDENT NAD + SYNTHETASE"/>
    <property type="match status" value="1"/>
</dbReference>
<feature type="active site" description="Nucleophile; for glutaminase activity" evidence="7">
    <location>
        <position position="147"/>
    </location>
</feature>
<dbReference type="OrthoDB" id="9760188at2"/>